<keyword evidence="4" id="KW-0294">Fucose metabolism</keyword>
<sequence length="575" mass="65834">MALLRRRQNYYHRLRRLLPVVSLVSCAFLVLFSFLSFLYPSPVDVDHRHLTGHHSTENFGVDNDAIGVQSFLIPTKGGRPDRDTWSSRNAKFYYGCSNASSKFLRPEAITQPNRYLMIATSGGLNQQRTGITDAVVAARILNATLVVPKLDQKSFWKDASDFSEIFNVDWFISSLRKDVKIIKELPKKGGRTWGVRSMRVPRKCSEKCYTNHVLPVLLKRHVIQLSKFDYRLANKLSTELQKLRCRVNYHSLKFTDPIRGMGQMLINRMRMRSRHYIALHLRFEPDMLAFSGCYYGGGEKERQELGAIRRRWKTLHIANPDRARRQGRCPLTPEEVGLMLRALGYGSDVHIYVASGEVYGGERYLAPLKALFPNFHSKDTIASKEELEPFASFSSRMAALDFIVCDGSDVFVTNNNGNMARILAGRRRYFGHKPTIRPNAKKLYRLFPIRANMTWEAFVLKVRSYQRGFMGEPMEVRPGRGEFHENPSSCICEEPVAKSMKDSGNKKPGKKGDTVKEEPESVVDDQDADNELDWWEQEDEDQDGDLSGRGQLNETMLEYDSGNSDEPELYELLSD</sequence>
<feature type="transmembrane region" description="Helical" evidence="8">
    <location>
        <begin position="20"/>
        <end position="39"/>
    </location>
</feature>
<dbReference type="EMBL" id="JAXQNO010000017">
    <property type="protein sequence ID" value="KAK4779377.1"/>
    <property type="molecule type" value="Genomic_DNA"/>
</dbReference>
<evidence type="ECO:0000256" key="7">
    <source>
        <dbReference type="SAM" id="MobiDB-lite"/>
    </source>
</evidence>
<evidence type="ECO:0000256" key="1">
    <source>
        <dbReference type="ARBA" id="ARBA00007737"/>
    </source>
</evidence>
<keyword evidence="10" id="KW-1185">Reference proteome</keyword>
<protein>
    <recommendedName>
        <fullName evidence="6">O-fucosyltransferase family protein</fullName>
    </recommendedName>
</protein>
<dbReference type="CDD" id="cd11299">
    <property type="entry name" value="O-FucT_plant"/>
    <property type="match status" value="1"/>
</dbReference>
<dbReference type="Proteomes" id="UP001346149">
    <property type="component" value="Unassembled WGS sequence"/>
</dbReference>
<feature type="compositionally biased region" description="Basic and acidic residues" evidence="7">
    <location>
        <begin position="495"/>
        <end position="519"/>
    </location>
</feature>
<dbReference type="InterPro" id="IPR024709">
    <property type="entry name" value="FucosylTrfase_pln"/>
</dbReference>
<evidence type="ECO:0000256" key="8">
    <source>
        <dbReference type="SAM" id="Phobius"/>
    </source>
</evidence>
<keyword evidence="8" id="KW-0472">Membrane</keyword>
<feature type="compositionally biased region" description="Acidic residues" evidence="7">
    <location>
        <begin position="520"/>
        <end position="544"/>
    </location>
</feature>
<keyword evidence="3" id="KW-0808">Transferase</keyword>
<accession>A0AAN7LF49</accession>
<comment type="similarity">
    <text evidence="1">Belongs to the glycosyltransferase GT106 family.</text>
</comment>
<evidence type="ECO:0000256" key="4">
    <source>
        <dbReference type="ARBA" id="ARBA00023253"/>
    </source>
</evidence>
<dbReference type="PIRSF" id="PIRSF009360">
    <property type="entry name" value="UCP009360"/>
    <property type="match status" value="1"/>
</dbReference>
<evidence type="ECO:0000256" key="5">
    <source>
        <dbReference type="ARBA" id="ARBA00023277"/>
    </source>
</evidence>
<feature type="region of interest" description="Disordered" evidence="7">
    <location>
        <begin position="495"/>
        <end position="575"/>
    </location>
</feature>
<keyword evidence="8" id="KW-1133">Transmembrane helix</keyword>
<organism evidence="9 10">
    <name type="scientific">Trapa natans</name>
    <name type="common">Water chestnut</name>
    <dbReference type="NCBI Taxonomy" id="22666"/>
    <lineage>
        <taxon>Eukaryota</taxon>
        <taxon>Viridiplantae</taxon>
        <taxon>Streptophyta</taxon>
        <taxon>Embryophyta</taxon>
        <taxon>Tracheophyta</taxon>
        <taxon>Spermatophyta</taxon>
        <taxon>Magnoliopsida</taxon>
        <taxon>eudicotyledons</taxon>
        <taxon>Gunneridae</taxon>
        <taxon>Pentapetalae</taxon>
        <taxon>rosids</taxon>
        <taxon>malvids</taxon>
        <taxon>Myrtales</taxon>
        <taxon>Lythraceae</taxon>
        <taxon>Trapa</taxon>
    </lineage>
</organism>
<dbReference type="GO" id="GO:0006004">
    <property type="term" value="P:fucose metabolic process"/>
    <property type="evidence" value="ECO:0007669"/>
    <property type="project" value="UniProtKB-KW"/>
</dbReference>
<dbReference type="PANTHER" id="PTHR31818:SF1">
    <property type="entry name" value="O-FUCOSYLTRANSFERASE 16"/>
    <property type="match status" value="1"/>
</dbReference>
<dbReference type="InterPro" id="IPR019378">
    <property type="entry name" value="GDP-Fuc_O-FucTrfase"/>
</dbReference>
<keyword evidence="5" id="KW-0119">Carbohydrate metabolism</keyword>
<keyword evidence="8" id="KW-0812">Transmembrane</keyword>
<reference evidence="9 10" key="1">
    <citation type="journal article" date="2023" name="Hortic Res">
        <title>Pangenome of water caltrop reveals structural variations and asymmetric subgenome divergence after allopolyploidization.</title>
        <authorList>
            <person name="Zhang X."/>
            <person name="Chen Y."/>
            <person name="Wang L."/>
            <person name="Yuan Y."/>
            <person name="Fang M."/>
            <person name="Shi L."/>
            <person name="Lu R."/>
            <person name="Comes H.P."/>
            <person name="Ma Y."/>
            <person name="Chen Y."/>
            <person name="Huang G."/>
            <person name="Zhou Y."/>
            <person name="Zheng Z."/>
            <person name="Qiu Y."/>
        </authorList>
    </citation>
    <scope>NUCLEOTIDE SEQUENCE [LARGE SCALE GENOMIC DNA]</scope>
    <source>
        <strain evidence="9">F231</strain>
    </source>
</reference>
<feature type="compositionally biased region" description="Acidic residues" evidence="7">
    <location>
        <begin position="563"/>
        <end position="575"/>
    </location>
</feature>
<evidence type="ECO:0000256" key="3">
    <source>
        <dbReference type="ARBA" id="ARBA00022679"/>
    </source>
</evidence>
<evidence type="ECO:0000313" key="10">
    <source>
        <dbReference type="Proteomes" id="UP001346149"/>
    </source>
</evidence>
<name>A0AAN7LF49_TRANT</name>
<keyword evidence="2" id="KW-0328">Glycosyltransferase</keyword>
<evidence type="ECO:0000256" key="6">
    <source>
        <dbReference type="ARBA" id="ARBA00030350"/>
    </source>
</evidence>
<dbReference type="Pfam" id="PF10250">
    <property type="entry name" value="O-FucT"/>
    <property type="match status" value="1"/>
</dbReference>
<dbReference type="GO" id="GO:0016757">
    <property type="term" value="F:glycosyltransferase activity"/>
    <property type="evidence" value="ECO:0007669"/>
    <property type="project" value="UniProtKB-KW"/>
</dbReference>
<evidence type="ECO:0000256" key="2">
    <source>
        <dbReference type="ARBA" id="ARBA00022676"/>
    </source>
</evidence>
<evidence type="ECO:0000313" key="9">
    <source>
        <dbReference type="EMBL" id="KAK4779377.1"/>
    </source>
</evidence>
<dbReference type="PANTHER" id="PTHR31818">
    <property type="entry name" value="O-FUCOSYLTRANSFERASE 16"/>
    <property type="match status" value="1"/>
</dbReference>
<gene>
    <name evidence="9" type="ORF">SAY86_006905</name>
</gene>
<dbReference type="AlphaFoldDB" id="A0AAN7LF49"/>
<proteinExistence type="inferred from homology"/>
<comment type="caution">
    <text evidence="9">The sequence shown here is derived from an EMBL/GenBank/DDBJ whole genome shotgun (WGS) entry which is preliminary data.</text>
</comment>